<sequence>MVTSRSTTLVIVRDPRPGLALVVVIVRLPVGKIVIALDLTFLLLMGLAPGADSGV</sequence>
<organism evidence="4 6">
    <name type="scientific">Prunus armeniaca</name>
    <name type="common">Apricot</name>
    <name type="synonym">Armeniaca vulgaris</name>
    <dbReference type="NCBI Taxonomy" id="36596"/>
    <lineage>
        <taxon>Eukaryota</taxon>
        <taxon>Viridiplantae</taxon>
        <taxon>Streptophyta</taxon>
        <taxon>Embryophyta</taxon>
        <taxon>Tracheophyta</taxon>
        <taxon>Spermatophyta</taxon>
        <taxon>Magnoliopsida</taxon>
        <taxon>eudicotyledons</taxon>
        <taxon>Gunneridae</taxon>
        <taxon>Pentapetalae</taxon>
        <taxon>rosids</taxon>
        <taxon>fabids</taxon>
        <taxon>Rosales</taxon>
        <taxon>Rosaceae</taxon>
        <taxon>Amygdaloideae</taxon>
        <taxon>Amygdaleae</taxon>
        <taxon>Prunus</taxon>
    </lineage>
</organism>
<evidence type="ECO:0000313" key="6">
    <source>
        <dbReference type="Proteomes" id="UP000507245"/>
    </source>
</evidence>
<dbReference type="EMBL" id="CAEKDK010000004">
    <property type="protein sequence ID" value="CAB4276257.1"/>
    <property type="molecule type" value="Genomic_DNA"/>
</dbReference>
<feature type="transmembrane region" description="Helical" evidence="1">
    <location>
        <begin position="20"/>
        <end position="44"/>
    </location>
</feature>
<evidence type="ECO:0000313" key="3">
    <source>
        <dbReference type="EMBL" id="CAB4282862.1"/>
    </source>
</evidence>
<dbReference type="EMBL" id="CAEKKB010000004">
    <property type="protein sequence ID" value="CAB4306642.1"/>
    <property type="molecule type" value="Genomic_DNA"/>
</dbReference>
<keyword evidence="1" id="KW-0812">Transmembrane</keyword>
<evidence type="ECO:0000256" key="1">
    <source>
        <dbReference type="SAM" id="Phobius"/>
    </source>
</evidence>
<protein>
    <submittedName>
        <fullName evidence="4">Uncharacterized protein</fullName>
    </submittedName>
</protein>
<gene>
    <name evidence="2" type="ORF">CURHAP_LOCUS25323</name>
    <name evidence="3" type="ORF">CURHAP_LOCUS36531</name>
    <name evidence="4" type="ORF">ORAREDHAP_LOCUS24881</name>
</gene>
<dbReference type="EMBL" id="CAEKDK010000006">
    <property type="protein sequence ID" value="CAB4282862.1"/>
    <property type="molecule type" value="Genomic_DNA"/>
</dbReference>
<reference evidence="4 5" key="2">
    <citation type="submission" date="2020-05" db="EMBL/GenBank/DDBJ databases">
        <authorList>
            <person name="Campoy J."/>
            <person name="Schneeberger K."/>
            <person name="Spophaly S."/>
        </authorList>
    </citation>
    <scope>NUCLEOTIDE SEQUENCE [LARGE SCALE GENOMIC DNA]</scope>
    <source>
        <strain evidence="4">PruArmRojPasFocal</strain>
    </source>
</reference>
<keyword evidence="1" id="KW-1133">Transmembrane helix</keyword>
<keyword evidence="6" id="KW-1185">Reference proteome</keyword>
<keyword evidence="1" id="KW-0472">Membrane</keyword>
<dbReference type="Proteomes" id="UP000507245">
    <property type="component" value="Unassembled WGS sequence"/>
</dbReference>
<dbReference type="Proteomes" id="UP000507222">
    <property type="component" value="Unassembled WGS sequence"/>
</dbReference>
<proteinExistence type="predicted"/>
<dbReference type="AlphaFoldDB" id="A0A6J5X3V6"/>
<name>A0A6J5X3V6_PRUAR</name>
<reference evidence="6" key="1">
    <citation type="journal article" date="2020" name="Genome Biol.">
        <title>Gamete binning: chromosome-level and haplotype-resolved genome assembly enabled by high-throughput single-cell sequencing of gamete genomes.</title>
        <authorList>
            <person name="Campoy J.A."/>
            <person name="Sun H."/>
            <person name="Goel M."/>
            <person name="Jiao W.-B."/>
            <person name="Folz-Donahue K."/>
            <person name="Wang N."/>
            <person name="Rubio M."/>
            <person name="Liu C."/>
            <person name="Kukat C."/>
            <person name="Ruiz D."/>
            <person name="Huettel B."/>
            <person name="Schneeberger K."/>
        </authorList>
    </citation>
    <scope>NUCLEOTIDE SEQUENCE [LARGE SCALE GENOMIC DNA]</scope>
    <source>
        <strain evidence="6">cv. Rojo Pasion</strain>
    </source>
</reference>
<evidence type="ECO:0000313" key="5">
    <source>
        <dbReference type="Proteomes" id="UP000507222"/>
    </source>
</evidence>
<evidence type="ECO:0000313" key="4">
    <source>
        <dbReference type="EMBL" id="CAB4306642.1"/>
    </source>
</evidence>
<evidence type="ECO:0000313" key="2">
    <source>
        <dbReference type="EMBL" id="CAB4276257.1"/>
    </source>
</evidence>
<accession>A0A6J5X3V6</accession>